<feature type="compositionally biased region" description="Acidic residues" evidence="1">
    <location>
        <begin position="71"/>
        <end position="106"/>
    </location>
</feature>
<proteinExistence type="predicted"/>
<name>A0A8A1MKS4_AJECA</name>
<gene>
    <name evidence="2" type="ORF">I7I51_06024</name>
</gene>
<reference evidence="2" key="1">
    <citation type="submission" date="2021-01" db="EMBL/GenBank/DDBJ databases">
        <title>Chromosome-level genome assembly of a human fungal pathogen reveals clustering of transcriptionally co-regulated genes.</title>
        <authorList>
            <person name="Voorhies M."/>
            <person name="Cohen S."/>
            <person name="Shea T.P."/>
            <person name="Petrus S."/>
            <person name="Munoz J.F."/>
            <person name="Poplawski S."/>
            <person name="Goldman W.E."/>
            <person name="Michael T."/>
            <person name="Cuomo C.A."/>
            <person name="Sil A."/>
            <person name="Beyhan S."/>
        </authorList>
    </citation>
    <scope>NUCLEOTIDE SEQUENCE</scope>
    <source>
        <strain evidence="2">WU24</strain>
    </source>
</reference>
<feature type="compositionally biased region" description="Low complexity" evidence="1">
    <location>
        <begin position="155"/>
        <end position="171"/>
    </location>
</feature>
<dbReference type="EMBL" id="CP069115">
    <property type="protein sequence ID" value="QSS65182.1"/>
    <property type="molecule type" value="Genomic_DNA"/>
</dbReference>
<dbReference type="VEuPathDB" id="FungiDB:I7I51_06024"/>
<evidence type="ECO:0000256" key="1">
    <source>
        <dbReference type="SAM" id="MobiDB-lite"/>
    </source>
</evidence>
<dbReference type="Proteomes" id="UP000663671">
    <property type="component" value="Chromosome 3"/>
</dbReference>
<protein>
    <submittedName>
        <fullName evidence="2">Anaphase-promoting complex subunit 10</fullName>
    </submittedName>
</protein>
<dbReference type="AlphaFoldDB" id="A0A8A1MKS4"/>
<sequence>MPRHGLRRGVGGHSAFPSEDGASASTPSNDRPHRHPNFEPPVPARNPRAEIFPANDGHPRLHNLPIGGDPDLADTEEDLGDSGEERDDEDEDDIDIDIEDEEGDDEELRHEEGELPGQYQRINQAAASQPSATRPPPSSGNPTGPSHTRSRCIFSNASPSSASACISTSNSMRVTHLPK</sequence>
<accession>A0A8A1MKS4</accession>
<feature type="region of interest" description="Disordered" evidence="1">
    <location>
        <begin position="1"/>
        <end position="179"/>
    </location>
</feature>
<feature type="compositionally biased region" description="Polar residues" evidence="1">
    <location>
        <begin position="120"/>
        <end position="132"/>
    </location>
</feature>
<dbReference type="OrthoDB" id="24948at2759"/>
<evidence type="ECO:0000313" key="3">
    <source>
        <dbReference type="Proteomes" id="UP000663671"/>
    </source>
</evidence>
<evidence type="ECO:0000313" key="2">
    <source>
        <dbReference type="EMBL" id="QSS65182.1"/>
    </source>
</evidence>
<organism evidence="2 3">
    <name type="scientific">Ajellomyces capsulatus</name>
    <name type="common">Darling's disease fungus</name>
    <name type="synonym">Histoplasma capsulatum</name>
    <dbReference type="NCBI Taxonomy" id="5037"/>
    <lineage>
        <taxon>Eukaryota</taxon>
        <taxon>Fungi</taxon>
        <taxon>Dikarya</taxon>
        <taxon>Ascomycota</taxon>
        <taxon>Pezizomycotina</taxon>
        <taxon>Eurotiomycetes</taxon>
        <taxon>Eurotiomycetidae</taxon>
        <taxon>Onygenales</taxon>
        <taxon>Ajellomycetaceae</taxon>
        <taxon>Histoplasma</taxon>
    </lineage>
</organism>